<keyword evidence="3" id="KW-1185">Reference proteome</keyword>
<dbReference type="InterPro" id="IPR028098">
    <property type="entry name" value="Glyco_trans_4-like_N"/>
</dbReference>
<dbReference type="InterPro" id="IPR050194">
    <property type="entry name" value="Glycosyltransferase_grp1"/>
</dbReference>
<feature type="domain" description="Glycosyl transferase family 1" evidence="1">
    <location>
        <begin position="205"/>
        <end position="382"/>
    </location>
</feature>
<name>A0A8B6X256_9BURK</name>
<evidence type="ECO:0000313" key="3">
    <source>
        <dbReference type="Proteomes" id="UP000675920"/>
    </source>
</evidence>
<dbReference type="RefSeq" id="WP_028310347.1">
    <property type="nucleotide sequence ID" value="NZ_AXWS01000007.1"/>
</dbReference>
<dbReference type="PANTHER" id="PTHR45947:SF3">
    <property type="entry name" value="SULFOQUINOVOSYL TRANSFERASE SQD2"/>
    <property type="match status" value="1"/>
</dbReference>
<proteinExistence type="predicted"/>
<dbReference type="EC" id="2.4.-.-" evidence="4"/>
<dbReference type="InterPro" id="IPR001296">
    <property type="entry name" value="Glyco_trans_1"/>
</dbReference>
<reference evidence="4" key="1">
    <citation type="submission" date="2025-08" db="UniProtKB">
        <authorList>
            <consortium name="RefSeq"/>
        </authorList>
    </citation>
    <scope>IDENTIFICATION</scope>
</reference>
<dbReference type="OrthoDB" id="433681at2"/>
<dbReference type="Proteomes" id="UP000675920">
    <property type="component" value="Unplaced"/>
</dbReference>
<dbReference type="SUPFAM" id="SSF53756">
    <property type="entry name" value="UDP-Glycosyltransferase/glycogen phosphorylase"/>
    <property type="match status" value="1"/>
</dbReference>
<dbReference type="Gene3D" id="3.40.50.2000">
    <property type="entry name" value="Glycogen Phosphorylase B"/>
    <property type="match status" value="2"/>
</dbReference>
<sequence length="427" mass="46011">MRKIALVSEHASPLAAAGGVDSGGQNIYVAHVARELARRGWRVDVFTRKDRGFLPEVMHWLDGVRVIHVPAGPATLLPKEALLPFMPAFGEWMARFCAGAGYDLAHANFFMSGVAARIAARRLGIPLVITFHALGRVRRLHQGEADAFPPERGDIEQDLARAADLVIAECPQDEADLRMLYDADPARIEVVPCGFDPAEFGPEDRTAARGRLGWTHDGFTVLQLGRLVPRKGIDNVIEALGRLVHGLGVEARLCIVGGNSARANARATPEIARLQAIAAQAGVTGRVEFAGRRGRAELRDYYCASDVFVTTPWYEPFGITPVEAMACARPVIGADVGGIRSTVLDGITGHLVAPRDPDELARRLARLAAHPEVGHRMGLAGQARANLLYRWSNVAERLDEAYGRVLAAHRAPASAVQAIAGRIGAEA</sequence>
<evidence type="ECO:0000259" key="1">
    <source>
        <dbReference type="Pfam" id="PF00534"/>
    </source>
</evidence>
<feature type="domain" description="Glycosyltransferase subfamily 4-like N-terminal" evidence="2">
    <location>
        <begin position="23"/>
        <end position="198"/>
    </location>
</feature>
<protein>
    <submittedName>
        <fullName evidence="4">Glycosyltransferase</fullName>
        <ecNumber evidence="4">2.4.-.-</ecNumber>
    </submittedName>
</protein>
<evidence type="ECO:0000259" key="2">
    <source>
        <dbReference type="Pfam" id="PF13439"/>
    </source>
</evidence>
<evidence type="ECO:0000313" key="4">
    <source>
        <dbReference type="RefSeq" id="WP_028310347.1"/>
    </source>
</evidence>
<dbReference type="PANTHER" id="PTHR45947">
    <property type="entry name" value="SULFOQUINOVOSYL TRANSFERASE SQD2"/>
    <property type="match status" value="1"/>
</dbReference>
<dbReference type="AlphaFoldDB" id="A0A8B6X256"/>
<dbReference type="Pfam" id="PF13439">
    <property type="entry name" value="Glyco_transf_4"/>
    <property type="match status" value="1"/>
</dbReference>
<dbReference type="GO" id="GO:0016757">
    <property type="term" value="F:glycosyltransferase activity"/>
    <property type="evidence" value="ECO:0007669"/>
    <property type="project" value="InterPro"/>
</dbReference>
<dbReference type="Pfam" id="PF00534">
    <property type="entry name" value="Glycos_transf_1"/>
    <property type="match status" value="1"/>
</dbReference>
<organism evidence="3 4">
    <name type="scientific">Derxia gummosa DSM 723</name>
    <dbReference type="NCBI Taxonomy" id="1121388"/>
    <lineage>
        <taxon>Bacteria</taxon>
        <taxon>Pseudomonadati</taxon>
        <taxon>Pseudomonadota</taxon>
        <taxon>Betaproteobacteria</taxon>
        <taxon>Burkholderiales</taxon>
        <taxon>Alcaligenaceae</taxon>
        <taxon>Derxia</taxon>
    </lineage>
</organism>
<accession>A0A8B6X256</accession>